<evidence type="ECO:0000256" key="6">
    <source>
        <dbReference type="ARBA" id="ARBA00023125"/>
    </source>
</evidence>
<evidence type="ECO:0000256" key="1">
    <source>
        <dbReference type="ARBA" id="ARBA00009922"/>
    </source>
</evidence>
<evidence type="ECO:0000256" key="5">
    <source>
        <dbReference type="ARBA" id="ARBA00022840"/>
    </source>
</evidence>
<dbReference type="GO" id="GO:0016787">
    <property type="term" value="F:hydrolase activity"/>
    <property type="evidence" value="ECO:0007669"/>
    <property type="project" value="UniProtKB-UniRule"/>
</dbReference>
<evidence type="ECO:0000256" key="4">
    <source>
        <dbReference type="ARBA" id="ARBA00022806"/>
    </source>
</evidence>
<dbReference type="CDD" id="cd17932">
    <property type="entry name" value="DEXQc_UvrD"/>
    <property type="match status" value="1"/>
</dbReference>
<feature type="binding site" evidence="11">
    <location>
        <begin position="34"/>
        <end position="41"/>
    </location>
    <ligand>
        <name>ATP</name>
        <dbReference type="ChEBI" id="CHEBI:30616"/>
    </ligand>
</feature>
<evidence type="ECO:0000256" key="2">
    <source>
        <dbReference type="ARBA" id="ARBA00022741"/>
    </source>
</evidence>
<dbReference type="PANTHER" id="PTHR11070:SF2">
    <property type="entry name" value="ATP-DEPENDENT DNA HELICASE SRS2"/>
    <property type="match status" value="1"/>
</dbReference>
<feature type="domain" description="UvrD-like helicase ATP-binding" evidence="12">
    <location>
        <begin position="13"/>
        <end position="293"/>
    </location>
</feature>
<evidence type="ECO:0000259" key="13">
    <source>
        <dbReference type="PROSITE" id="PS51217"/>
    </source>
</evidence>
<keyword evidence="7" id="KW-0413">Isomerase</keyword>
<dbReference type="EC" id="5.6.2.4" evidence="9"/>
<proteinExistence type="inferred from homology"/>
<comment type="catalytic activity">
    <reaction evidence="10">
        <text>ATP + H2O = ADP + phosphate + H(+)</text>
        <dbReference type="Rhea" id="RHEA:13065"/>
        <dbReference type="ChEBI" id="CHEBI:15377"/>
        <dbReference type="ChEBI" id="CHEBI:15378"/>
        <dbReference type="ChEBI" id="CHEBI:30616"/>
        <dbReference type="ChEBI" id="CHEBI:43474"/>
        <dbReference type="ChEBI" id="CHEBI:456216"/>
        <dbReference type="EC" id="5.6.2.4"/>
    </reaction>
</comment>
<keyword evidence="4 11" id="KW-0347">Helicase</keyword>
<evidence type="ECO:0000313" key="15">
    <source>
        <dbReference type="Proteomes" id="UP001321786"/>
    </source>
</evidence>
<dbReference type="GO" id="GO:0033202">
    <property type="term" value="C:DNA helicase complex"/>
    <property type="evidence" value="ECO:0007669"/>
    <property type="project" value="TreeGrafter"/>
</dbReference>
<evidence type="ECO:0000256" key="10">
    <source>
        <dbReference type="ARBA" id="ARBA00048988"/>
    </source>
</evidence>
<sequence length="698" mass="81196">MDILRKIEVQTDLKFNEEQIKAIMHFSGPALTLAVPGSGKTTLLLARTINLIEKYKVKASSILTITFSKAASLDMNRRYEKVFYDSFPYKIKFSTIHSFCYQIFKAYCKKKNLKYTLIETNSYLSKQKILSKIYLDLNKSYITEDKLEELSNSISFIKNMLIDTENIEDEITTFSNLKNIFIEYENFKSKNMYIDFDDMLTLTFDILKNHPKALEYYRKKYDFIQVDETQDTSKIQHEIIKLIANNNKNVFMVADDDQSIYGFRGAYPEMLLNFSKEYKNASIYYLKTNYRSYSNIIDVCNDSIKSNTIRYKKEIKAHFEAKGNVEIINFDSTFDRNNFIINQLKKNTSEDYGILYRNNISGISVANELELKNISFNIRDSKLLLFKHWVTKDIKLILSLSLITQDLSTFEDVYYKINGYISKKMIQFVKLNHRNRNVFDVLLEYPDLKKHQITKLKSIRSHFQLLAKSKPADAIRIIEEELGYTEFLSTRSDVDDYSFLSLVNIIVILKEIASSCDSILSFFERLDTLEEFLNSNSKNYYANTKLSTIHSAKGLEYDNVFIIDAENELFPNGSAVSKFKKNIISPLEEERRLFYVGISRAKKTLRILNVKFKNGTYVKPSIFTNEISKNNNIVIKTIKTKKNNDNLKFNIGDVVIHNVFGEGVVKDSSSNIVKVEFNKSIKELSTNVVIEYGLMKLK</sequence>
<evidence type="ECO:0000313" key="14">
    <source>
        <dbReference type="EMBL" id="BEP29846.1"/>
    </source>
</evidence>
<name>A0AAU9E593_9FIRM</name>
<evidence type="ECO:0000256" key="3">
    <source>
        <dbReference type="ARBA" id="ARBA00022801"/>
    </source>
</evidence>
<dbReference type="GO" id="GO:0005524">
    <property type="term" value="F:ATP binding"/>
    <property type="evidence" value="ECO:0007669"/>
    <property type="project" value="UniProtKB-UniRule"/>
</dbReference>
<dbReference type="SUPFAM" id="SSF52540">
    <property type="entry name" value="P-loop containing nucleoside triphosphate hydrolases"/>
    <property type="match status" value="1"/>
</dbReference>
<dbReference type="PROSITE" id="PS51198">
    <property type="entry name" value="UVRD_HELICASE_ATP_BIND"/>
    <property type="match status" value="1"/>
</dbReference>
<dbReference type="GO" id="GO:0043138">
    <property type="term" value="F:3'-5' DNA helicase activity"/>
    <property type="evidence" value="ECO:0007669"/>
    <property type="project" value="UniProtKB-EC"/>
</dbReference>
<keyword evidence="5 11" id="KW-0067">ATP-binding</keyword>
<dbReference type="InterPro" id="IPR014017">
    <property type="entry name" value="DNA_helicase_UvrD-like_C"/>
</dbReference>
<feature type="domain" description="UvrD-like helicase C-terminal" evidence="13">
    <location>
        <begin position="294"/>
        <end position="554"/>
    </location>
</feature>
<keyword evidence="15" id="KW-1185">Reference proteome</keyword>
<accession>A0AAU9E593</accession>
<dbReference type="InterPro" id="IPR014016">
    <property type="entry name" value="UvrD-like_ATP-bd"/>
</dbReference>
<protein>
    <recommendedName>
        <fullName evidence="9">DNA 3'-5' helicase</fullName>
        <ecNumber evidence="9">5.6.2.4</ecNumber>
    </recommendedName>
</protein>
<dbReference type="GO" id="GO:0003677">
    <property type="term" value="F:DNA binding"/>
    <property type="evidence" value="ECO:0007669"/>
    <property type="project" value="UniProtKB-KW"/>
</dbReference>
<dbReference type="EMBL" id="AP028654">
    <property type="protein sequence ID" value="BEP29846.1"/>
    <property type="molecule type" value="Genomic_DNA"/>
</dbReference>
<keyword evidence="3 11" id="KW-0378">Hydrolase</keyword>
<dbReference type="InterPro" id="IPR000212">
    <property type="entry name" value="DNA_helicase_UvrD/REP"/>
</dbReference>
<dbReference type="InterPro" id="IPR013986">
    <property type="entry name" value="DExx_box_DNA_helicase_dom_sf"/>
</dbReference>
<dbReference type="GO" id="GO:0005829">
    <property type="term" value="C:cytosol"/>
    <property type="evidence" value="ECO:0007669"/>
    <property type="project" value="TreeGrafter"/>
</dbReference>
<dbReference type="RefSeq" id="WP_338535457.1">
    <property type="nucleotide sequence ID" value="NZ_AP028654.1"/>
</dbReference>
<dbReference type="Gene3D" id="1.10.10.160">
    <property type="match status" value="1"/>
</dbReference>
<dbReference type="Gene3D" id="1.10.486.10">
    <property type="entry name" value="PCRA, domain 4"/>
    <property type="match status" value="1"/>
</dbReference>
<evidence type="ECO:0000256" key="7">
    <source>
        <dbReference type="ARBA" id="ARBA00023235"/>
    </source>
</evidence>
<evidence type="ECO:0000256" key="11">
    <source>
        <dbReference type="PROSITE-ProRule" id="PRU00560"/>
    </source>
</evidence>
<dbReference type="Pfam" id="PF13361">
    <property type="entry name" value="UvrD_C"/>
    <property type="match status" value="1"/>
</dbReference>
<dbReference type="KEGG" id="hprf:HLPR_21770"/>
<dbReference type="PANTHER" id="PTHR11070">
    <property type="entry name" value="UVRD / RECB / PCRA DNA HELICASE FAMILY MEMBER"/>
    <property type="match status" value="1"/>
</dbReference>
<evidence type="ECO:0000259" key="12">
    <source>
        <dbReference type="PROSITE" id="PS51198"/>
    </source>
</evidence>
<evidence type="ECO:0000256" key="9">
    <source>
        <dbReference type="ARBA" id="ARBA00034808"/>
    </source>
</evidence>
<dbReference type="AlphaFoldDB" id="A0AAU9E593"/>
<gene>
    <name evidence="14" type="ORF">HLPR_21770</name>
</gene>
<comment type="catalytic activity">
    <reaction evidence="8">
        <text>Couples ATP hydrolysis with the unwinding of duplex DNA by translocating in the 3'-5' direction.</text>
        <dbReference type="EC" id="5.6.2.4"/>
    </reaction>
</comment>
<organism evidence="14 15">
    <name type="scientific">Helicovermis profundi</name>
    <dbReference type="NCBI Taxonomy" id="3065157"/>
    <lineage>
        <taxon>Bacteria</taxon>
        <taxon>Bacillati</taxon>
        <taxon>Bacillota</taxon>
        <taxon>Clostridia</taxon>
        <taxon>Helicovermis</taxon>
    </lineage>
</organism>
<keyword evidence="6" id="KW-0238">DNA-binding</keyword>
<dbReference type="GO" id="GO:0000725">
    <property type="term" value="P:recombinational repair"/>
    <property type="evidence" value="ECO:0007669"/>
    <property type="project" value="TreeGrafter"/>
</dbReference>
<dbReference type="PROSITE" id="PS51217">
    <property type="entry name" value="UVRD_HELICASE_CTER"/>
    <property type="match status" value="1"/>
</dbReference>
<reference evidence="14 15" key="1">
    <citation type="submission" date="2023-08" db="EMBL/GenBank/DDBJ databases">
        <title>Helicovermis profunda gen. nov., sp. nov., a novel mesophilic, fermentative bacterium within the Bacillota from a deep-sea hydrothermal vent chimney.</title>
        <authorList>
            <person name="Miyazaki U."/>
            <person name="Mizutani D."/>
            <person name="Hashimoto Y."/>
            <person name="Tame A."/>
            <person name="Sawayama S."/>
            <person name="Miyazaki J."/>
            <person name="Takai K."/>
            <person name="Nakagawa S."/>
        </authorList>
    </citation>
    <scope>NUCLEOTIDE SEQUENCE [LARGE SCALE GENOMIC DNA]</scope>
    <source>
        <strain evidence="14 15">S502</strain>
    </source>
</reference>
<dbReference type="Proteomes" id="UP001321786">
    <property type="component" value="Chromosome"/>
</dbReference>
<comment type="similarity">
    <text evidence="1">Belongs to the helicase family. UvrD subfamily.</text>
</comment>
<evidence type="ECO:0000256" key="8">
    <source>
        <dbReference type="ARBA" id="ARBA00034617"/>
    </source>
</evidence>
<dbReference type="InterPro" id="IPR027417">
    <property type="entry name" value="P-loop_NTPase"/>
</dbReference>
<dbReference type="Pfam" id="PF00580">
    <property type="entry name" value="UvrD-helicase"/>
    <property type="match status" value="1"/>
</dbReference>
<dbReference type="Gene3D" id="3.40.50.300">
    <property type="entry name" value="P-loop containing nucleotide triphosphate hydrolases"/>
    <property type="match status" value="2"/>
</dbReference>
<keyword evidence="2 11" id="KW-0547">Nucleotide-binding</keyword>